<dbReference type="GO" id="GO:2000012">
    <property type="term" value="P:regulation of auxin polar transport"/>
    <property type="evidence" value="ECO:0007669"/>
    <property type="project" value="InterPro"/>
</dbReference>
<dbReference type="InterPro" id="IPR038928">
    <property type="entry name" value="LAZY1"/>
</dbReference>
<dbReference type="PANTHER" id="PTHR34959">
    <property type="entry name" value="PROTEIN LAZY 1"/>
    <property type="match status" value="1"/>
</dbReference>
<organism evidence="2 3">
    <name type="scientific">Camellia sinensis</name>
    <name type="common">Tea plant</name>
    <name type="synonym">Thea sinensis</name>
    <dbReference type="NCBI Taxonomy" id="4442"/>
    <lineage>
        <taxon>Eukaryota</taxon>
        <taxon>Viridiplantae</taxon>
        <taxon>Streptophyta</taxon>
        <taxon>Embryophyta</taxon>
        <taxon>Tracheophyta</taxon>
        <taxon>Spermatophyta</taxon>
        <taxon>Magnoliopsida</taxon>
        <taxon>eudicotyledons</taxon>
        <taxon>Gunneridae</taxon>
        <taxon>Pentapetalae</taxon>
        <taxon>asterids</taxon>
        <taxon>Ericales</taxon>
        <taxon>Theaceae</taxon>
        <taxon>Camellia</taxon>
    </lineage>
</organism>
<sequence length="576" mass="62221">MGFCGAFSSLLHFMLPRKRPVQEGDSSDGENLLKKHSVGCFISSSESSAGKSTATEANTTPKDCNKSDSSIIGSSSSNLSSASIRVLPDMAFGNGNPMDIDEDLHSRQLAAYGRETMRRLFTSNVLVSGMQGVGVEIGKPSLDDQQYYPKSNFGTKSLGKAQRDNHLQKSFSSLEAARVEADDFEEESSVAISELFHGFLTIGTLGSDPVITDPSTPTFATSVENITEKETEVTENELKLINDELEKVIGAEGDGCNDSSGRNSHVSTGRNSYVSTGRSSHGSTITLSGKPLEGTETNGNGTPICPLQGYLFGSAIELPEITTVVKKEHRTSLGELFQRTKIAEENYVAKSERGEKQTENETDKSAIHLMKKMLKKRMVHGSSWSCTTSTGGNVDSASSETKLHKDALASPGYVFSDWFPNSTNYCIQILHMFHRKVHPESSTAARKSLKPQSPLERALDSSRATPTHPKSHSVEAIQMRTGNSGSKQMQAVTKNLKDIQGPALAIVLERLKHSGAFQETFDVAKTTSMGPSLKSGSKVGKSSSNESNFNKGFKARINHVYCLPALATNLLVATNK</sequence>
<feature type="region of interest" description="Disordered" evidence="1">
    <location>
        <begin position="442"/>
        <end position="477"/>
    </location>
</feature>
<dbReference type="Gene3D" id="3.40.50.720">
    <property type="entry name" value="NAD(P)-binding Rossmann-like Domain"/>
    <property type="match status" value="1"/>
</dbReference>
<feature type="compositionally biased region" description="Polar residues" evidence="1">
    <location>
        <begin position="257"/>
        <end position="287"/>
    </location>
</feature>
<keyword evidence="3" id="KW-1185">Reference proteome</keyword>
<dbReference type="GO" id="GO:0009630">
    <property type="term" value="P:gravitropism"/>
    <property type="evidence" value="ECO:0007669"/>
    <property type="project" value="InterPro"/>
</dbReference>
<dbReference type="PANTHER" id="PTHR34959:SF3">
    <property type="entry name" value="PROTEIN LAZY 1"/>
    <property type="match status" value="1"/>
</dbReference>
<dbReference type="AlphaFoldDB" id="A0A7J7FSK2"/>
<evidence type="ECO:0000313" key="2">
    <source>
        <dbReference type="EMBL" id="KAF5931087.1"/>
    </source>
</evidence>
<feature type="compositionally biased region" description="Low complexity" evidence="1">
    <location>
        <begin position="67"/>
        <end position="77"/>
    </location>
</feature>
<feature type="compositionally biased region" description="Low complexity" evidence="1">
    <location>
        <begin position="530"/>
        <end position="547"/>
    </location>
</feature>
<dbReference type="SUPFAM" id="SSF69572">
    <property type="entry name" value="Activating enzymes of the ubiquitin-like proteins"/>
    <property type="match status" value="1"/>
</dbReference>
<comment type="caution">
    <text evidence="2">The sequence shown here is derived from an EMBL/GenBank/DDBJ whole genome shotgun (WGS) entry which is preliminary data.</text>
</comment>
<evidence type="ECO:0000256" key="1">
    <source>
        <dbReference type="SAM" id="MobiDB-lite"/>
    </source>
</evidence>
<name>A0A7J7FSK2_CAMSI</name>
<evidence type="ECO:0000313" key="3">
    <source>
        <dbReference type="Proteomes" id="UP000593564"/>
    </source>
</evidence>
<reference evidence="2 3" key="2">
    <citation type="submission" date="2020-07" db="EMBL/GenBank/DDBJ databases">
        <title>Genome assembly of wild tea tree DASZ reveals pedigree and selection history of tea varieties.</title>
        <authorList>
            <person name="Zhang W."/>
        </authorList>
    </citation>
    <scope>NUCLEOTIDE SEQUENCE [LARGE SCALE GENOMIC DNA]</scope>
    <source>
        <strain evidence="3">cv. G240</strain>
        <tissue evidence="2">Leaf</tissue>
    </source>
</reference>
<dbReference type="EMBL" id="JACBKZ010000015">
    <property type="protein sequence ID" value="KAF5931087.1"/>
    <property type="molecule type" value="Genomic_DNA"/>
</dbReference>
<gene>
    <name evidence="2" type="ORF">HYC85_031960</name>
</gene>
<proteinExistence type="predicted"/>
<dbReference type="Proteomes" id="UP000593564">
    <property type="component" value="Unassembled WGS sequence"/>
</dbReference>
<feature type="region of interest" description="Disordered" evidence="1">
    <location>
        <begin position="527"/>
        <end position="547"/>
    </location>
</feature>
<accession>A0A7J7FSK2</accession>
<dbReference type="InterPro" id="IPR035985">
    <property type="entry name" value="Ubiquitin-activating_enz"/>
</dbReference>
<feature type="region of interest" description="Disordered" evidence="1">
    <location>
        <begin position="253"/>
        <end position="299"/>
    </location>
</feature>
<protein>
    <submittedName>
        <fullName evidence="2">Uncharacterized protein</fullName>
    </submittedName>
</protein>
<feature type="region of interest" description="Disordered" evidence="1">
    <location>
        <begin position="45"/>
        <end position="77"/>
    </location>
</feature>
<feature type="compositionally biased region" description="Low complexity" evidence="1">
    <location>
        <begin position="45"/>
        <end position="57"/>
    </location>
</feature>
<dbReference type="GO" id="GO:0008641">
    <property type="term" value="F:ubiquitin-like modifier activating enzyme activity"/>
    <property type="evidence" value="ECO:0007669"/>
    <property type="project" value="InterPro"/>
</dbReference>
<reference evidence="3" key="1">
    <citation type="journal article" date="2020" name="Nat. Commun.">
        <title>Genome assembly of wild tea tree DASZ reveals pedigree and selection history of tea varieties.</title>
        <authorList>
            <person name="Zhang W."/>
            <person name="Zhang Y."/>
            <person name="Qiu H."/>
            <person name="Guo Y."/>
            <person name="Wan H."/>
            <person name="Zhang X."/>
            <person name="Scossa F."/>
            <person name="Alseekh S."/>
            <person name="Zhang Q."/>
            <person name="Wang P."/>
            <person name="Xu L."/>
            <person name="Schmidt M.H."/>
            <person name="Jia X."/>
            <person name="Li D."/>
            <person name="Zhu A."/>
            <person name="Guo F."/>
            <person name="Chen W."/>
            <person name="Ni D."/>
            <person name="Usadel B."/>
            <person name="Fernie A.R."/>
            <person name="Wen W."/>
        </authorList>
    </citation>
    <scope>NUCLEOTIDE SEQUENCE [LARGE SCALE GENOMIC DNA]</scope>
    <source>
        <strain evidence="3">cv. G240</strain>
    </source>
</reference>